<keyword evidence="1 11" id="KW-0235">DNA replication</keyword>
<keyword evidence="3 11" id="KW-0677">Repeat</keyword>
<dbReference type="Gene3D" id="2.60.260.20">
    <property type="entry name" value="Urease metallochaperone UreE, N-terminal domain"/>
    <property type="match status" value="2"/>
</dbReference>
<evidence type="ECO:0000313" key="16">
    <source>
        <dbReference type="Proteomes" id="UP000235731"/>
    </source>
</evidence>
<feature type="binding site" evidence="11">
    <location>
        <position position="185"/>
    </location>
    <ligand>
        <name>Zn(2+)</name>
        <dbReference type="ChEBI" id="CHEBI:29105"/>
        <label>2</label>
    </ligand>
</feature>
<feature type="repeat" description="CXXCXGXG motif" evidence="11">
    <location>
        <begin position="199"/>
        <end position="206"/>
    </location>
</feature>
<keyword evidence="5 11" id="KW-0862">Zinc</keyword>
<keyword evidence="7 11" id="KW-0143">Chaperone</keyword>
<feature type="domain" description="J" evidence="13">
    <location>
        <begin position="6"/>
        <end position="71"/>
    </location>
</feature>
<accession>A0A2N7PKI4</accession>
<feature type="repeat" description="CXXCXGXG motif" evidence="11">
    <location>
        <begin position="163"/>
        <end position="170"/>
    </location>
</feature>
<evidence type="ECO:0000256" key="2">
    <source>
        <dbReference type="ARBA" id="ARBA00022723"/>
    </source>
</evidence>
<feature type="zinc finger region" description="CR-type" evidence="12">
    <location>
        <begin position="133"/>
        <end position="211"/>
    </location>
</feature>
<dbReference type="InterPro" id="IPR036410">
    <property type="entry name" value="HSP_DnaJ_Cys-rich_dom_sf"/>
</dbReference>
<evidence type="ECO:0000256" key="8">
    <source>
        <dbReference type="ARBA" id="ARBA00053423"/>
    </source>
</evidence>
<dbReference type="NCBIfam" id="TIGR02349">
    <property type="entry name" value="DnaJ_bact"/>
    <property type="match status" value="1"/>
</dbReference>
<dbReference type="HAMAP" id="MF_01152">
    <property type="entry name" value="DnaJ"/>
    <property type="match status" value="1"/>
</dbReference>
<dbReference type="SMART" id="SM00271">
    <property type="entry name" value="DnaJ"/>
    <property type="match status" value="1"/>
</dbReference>
<dbReference type="FunFam" id="2.10.230.10:FF:000002">
    <property type="entry name" value="Molecular chaperone DnaJ"/>
    <property type="match status" value="1"/>
</dbReference>
<keyword evidence="11" id="KW-0963">Cytoplasm</keyword>
<protein>
    <recommendedName>
        <fullName evidence="10 11">Chaperone protein DnaJ</fullName>
    </recommendedName>
</protein>
<feature type="binding site" evidence="11">
    <location>
        <position position="146"/>
    </location>
    <ligand>
        <name>Zn(2+)</name>
        <dbReference type="ChEBI" id="CHEBI:29105"/>
        <label>1</label>
    </ligand>
</feature>
<dbReference type="InterPro" id="IPR036869">
    <property type="entry name" value="J_dom_sf"/>
</dbReference>
<feature type="binding site" evidence="11">
    <location>
        <position position="188"/>
    </location>
    <ligand>
        <name>Zn(2+)</name>
        <dbReference type="ChEBI" id="CHEBI:29105"/>
        <label>2</label>
    </ligand>
</feature>
<evidence type="ECO:0000256" key="3">
    <source>
        <dbReference type="ARBA" id="ARBA00022737"/>
    </source>
</evidence>
<evidence type="ECO:0000256" key="12">
    <source>
        <dbReference type="PROSITE-ProRule" id="PRU00546"/>
    </source>
</evidence>
<evidence type="ECO:0000256" key="7">
    <source>
        <dbReference type="ARBA" id="ARBA00023186"/>
    </source>
</evidence>
<feature type="binding site" evidence="11">
    <location>
        <position position="149"/>
    </location>
    <ligand>
        <name>Zn(2+)</name>
        <dbReference type="ChEBI" id="CHEBI:29105"/>
        <label>1</label>
    </ligand>
</feature>
<feature type="binding site" evidence="11">
    <location>
        <position position="202"/>
    </location>
    <ligand>
        <name>Zn(2+)</name>
        <dbReference type="ChEBI" id="CHEBI:29105"/>
        <label>1</label>
    </ligand>
</feature>
<dbReference type="InterPro" id="IPR008971">
    <property type="entry name" value="HSP40/DnaJ_pept-bd"/>
</dbReference>
<evidence type="ECO:0000259" key="13">
    <source>
        <dbReference type="PROSITE" id="PS50076"/>
    </source>
</evidence>
<evidence type="ECO:0000313" key="15">
    <source>
        <dbReference type="EMBL" id="PMP63682.1"/>
    </source>
</evidence>
<dbReference type="GO" id="GO:0005524">
    <property type="term" value="F:ATP binding"/>
    <property type="evidence" value="ECO:0007669"/>
    <property type="project" value="InterPro"/>
</dbReference>
<gene>
    <name evidence="11 15" type="primary">dnaJ</name>
    <name evidence="15" type="ORF">C0197_02125</name>
</gene>
<reference evidence="15 16" key="1">
    <citation type="submission" date="2018-01" db="EMBL/GenBank/DDBJ databases">
        <title>Metagenomic assembled genomes from two thermal pools in the Uzon Caldera, Kamchatka, Russia.</title>
        <authorList>
            <person name="Wilkins L."/>
            <person name="Ettinger C."/>
        </authorList>
    </citation>
    <scope>NUCLEOTIDE SEQUENCE [LARGE SCALE GENOMIC DNA]</scope>
    <source>
        <strain evidence="15">ZAV-15</strain>
    </source>
</reference>
<dbReference type="PANTHER" id="PTHR43096:SF10">
    <property type="entry name" value="CHAPERONE PROTEIN DNAJ A6, CHLOROPLASTIC"/>
    <property type="match status" value="1"/>
</dbReference>
<proteinExistence type="inferred from homology"/>
<dbReference type="PANTHER" id="PTHR43096">
    <property type="entry name" value="DNAJ HOMOLOG 1, MITOCHONDRIAL-RELATED"/>
    <property type="match status" value="1"/>
</dbReference>
<feature type="binding site" evidence="11">
    <location>
        <position position="163"/>
    </location>
    <ligand>
        <name>Zn(2+)</name>
        <dbReference type="ChEBI" id="CHEBI:29105"/>
        <label>2</label>
    </ligand>
</feature>
<dbReference type="GO" id="GO:0005737">
    <property type="term" value="C:cytoplasm"/>
    <property type="evidence" value="ECO:0007669"/>
    <property type="project" value="UniProtKB-SubCell"/>
</dbReference>
<feature type="binding site" evidence="11">
    <location>
        <position position="166"/>
    </location>
    <ligand>
        <name>Zn(2+)</name>
        <dbReference type="ChEBI" id="CHEBI:29105"/>
        <label>2</label>
    </ligand>
</feature>
<dbReference type="PROSITE" id="PS51188">
    <property type="entry name" value="ZF_CR"/>
    <property type="match status" value="1"/>
</dbReference>
<feature type="domain" description="CR-type" evidence="14">
    <location>
        <begin position="133"/>
        <end position="211"/>
    </location>
</feature>
<dbReference type="InterPro" id="IPR018253">
    <property type="entry name" value="DnaJ_domain_CS"/>
</dbReference>
<comment type="function">
    <text evidence="8 11">Participates actively in the response to hyperosmotic and heat shock by preventing the aggregation of stress-denatured proteins and by disaggregating proteins, also in an autonomous, DnaK-independent fashion. Unfolded proteins bind initially to DnaJ; upon interaction with the DnaJ-bound protein, DnaK hydrolyzes its bound ATP, resulting in the formation of a stable complex. GrpE releases ADP from DnaK; ATP binding to DnaK triggers the release of the substrate protein, thus completing the reaction cycle. Several rounds of ATP-dependent interactions between DnaJ, DnaK and GrpE are required for fully efficient folding. Also involved, together with DnaK and GrpE, in the DNA replication of plasmids through activation of initiation proteins.</text>
</comment>
<dbReference type="GO" id="GO:0009408">
    <property type="term" value="P:response to heat"/>
    <property type="evidence" value="ECO:0007669"/>
    <property type="project" value="InterPro"/>
</dbReference>
<dbReference type="Gene3D" id="2.10.230.10">
    <property type="entry name" value="Heat shock protein DnaJ, cysteine-rich domain"/>
    <property type="match status" value="1"/>
</dbReference>
<comment type="caution">
    <text evidence="15">The sequence shown here is derived from an EMBL/GenBank/DDBJ whole genome shotgun (WGS) entry which is preliminary data.</text>
</comment>
<evidence type="ECO:0000256" key="11">
    <source>
        <dbReference type="HAMAP-Rule" id="MF_01152"/>
    </source>
</evidence>
<dbReference type="FunFam" id="1.10.287.110:FF:000034">
    <property type="entry name" value="Chaperone protein DnaJ"/>
    <property type="match status" value="1"/>
</dbReference>
<feature type="binding site" evidence="11">
    <location>
        <position position="199"/>
    </location>
    <ligand>
        <name>Zn(2+)</name>
        <dbReference type="ChEBI" id="CHEBI:29105"/>
        <label>1</label>
    </ligand>
</feature>
<dbReference type="PRINTS" id="PR00625">
    <property type="entry name" value="JDOMAIN"/>
</dbReference>
<dbReference type="InterPro" id="IPR012724">
    <property type="entry name" value="DnaJ"/>
</dbReference>
<comment type="subunit">
    <text evidence="11">Homodimer.</text>
</comment>
<dbReference type="GO" id="GO:0006260">
    <property type="term" value="P:DNA replication"/>
    <property type="evidence" value="ECO:0007669"/>
    <property type="project" value="UniProtKB-KW"/>
</dbReference>
<dbReference type="SUPFAM" id="SSF57938">
    <property type="entry name" value="DnaJ/Hsp40 cysteine-rich domain"/>
    <property type="match status" value="1"/>
</dbReference>
<evidence type="ECO:0000256" key="10">
    <source>
        <dbReference type="ARBA" id="ARBA00067609"/>
    </source>
</evidence>
<dbReference type="CDD" id="cd10719">
    <property type="entry name" value="DnaJ_zf"/>
    <property type="match status" value="1"/>
</dbReference>
<dbReference type="InterPro" id="IPR001305">
    <property type="entry name" value="HSP_DnaJ_Cys-rich_dom"/>
</dbReference>
<evidence type="ECO:0000256" key="5">
    <source>
        <dbReference type="ARBA" id="ARBA00022833"/>
    </source>
</evidence>
<comment type="domain">
    <text evidence="11">The J domain is necessary and sufficient to stimulate DnaK ATPase activity. Zinc center 1 plays an important role in the autonomous, DnaK-independent chaperone activity of DnaJ. Zinc center 2 is essential for interaction with DnaK and for DnaJ activity.</text>
</comment>
<dbReference type="AlphaFoldDB" id="A0A2N7PKI4"/>
<dbReference type="EMBL" id="PNIE01000029">
    <property type="protein sequence ID" value="PMP63682.1"/>
    <property type="molecule type" value="Genomic_DNA"/>
</dbReference>
<evidence type="ECO:0000256" key="6">
    <source>
        <dbReference type="ARBA" id="ARBA00023016"/>
    </source>
</evidence>
<dbReference type="Pfam" id="PF00684">
    <property type="entry name" value="DnaJ_CXXCXGXG"/>
    <property type="match status" value="1"/>
</dbReference>
<dbReference type="NCBIfam" id="NF008035">
    <property type="entry name" value="PRK10767.1"/>
    <property type="match status" value="1"/>
</dbReference>
<dbReference type="GO" id="GO:0008270">
    <property type="term" value="F:zinc ion binding"/>
    <property type="evidence" value="ECO:0007669"/>
    <property type="project" value="UniProtKB-UniRule"/>
</dbReference>
<evidence type="ECO:0000256" key="4">
    <source>
        <dbReference type="ARBA" id="ARBA00022771"/>
    </source>
</evidence>
<dbReference type="InterPro" id="IPR001623">
    <property type="entry name" value="DnaJ_domain"/>
</dbReference>
<evidence type="ECO:0000256" key="1">
    <source>
        <dbReference type="ARBA" id="ARBA00022705"/>
    </source>
</evidence>
<keyword evidence="6 11" id="KW-0346">Stress response</keyword>
<organism evidence="15 16">
    <name type="scientific">Caldimicrobium thiodismutans</name>
    <dbReference type="NCBI Taxonomy" id="1653476"/>
    <lineage>
        <taxon>Bacteria</taxon>
        <taxon>Pseudomonadati</taxon>
        <taxon>Thermodesulfobacteriota</taxon>
        <taxon>Thermodesulfobacteria</taxon>
        <taxon>Thermodesulfobacteriales</taxon>
        <taxon>Thermodesulfobacteriaceae</taxon>
        <taxon>Caldimicrobium</taxon>
    </lineage>
</organism>
<feature type="repeat" description="CXXCXGXG motif" evidence="11">
    <location>
        <begin position="185"/>
        <end position="192"/>
    </location>
</feature>
<dbReference type="SUPFAM" id="SSF49493">
    <property type="entry name" value="HSP40/DnaJ peptide-binding domain"/>
    <property type="match status" value="2"/>
</dbReference>
<comment type="cofactor">
    <cofactor evidence="11">
        <name>Zn(2+)</name>
        <dbReference type="ChEBI" id="CHEBI:29105"/>
    </cofactor>
    <text evidence="11">Binds 2 Zn(2+) ions per monomer.</text>
</comment>
<dbReference type="CDD" id="cd06257">
    <property type="entry name" value="DnaJ"/>
    <property type="match status" value="1"/>
</dbReference>
<dbReference type="Proteomes" id="UP000235731">
    <property type="component" value="Unassembled WGS sequence"/>
</dbReference>
<dbReference type="GO" id="GO:0051082">
    <property type="term" value="F:unfolded protein binding"/>
    <property type="evidence" value="ECO:0007669"/>
    <property type="project" value="UniProtKB-UniRule"/>
</dbReference>
<dbReference type="PROSITE" id="PS50076">
    <property type="entry name" value="DNAJ_2"/>
    <property type="match status" value="1"/>
</dbReference>
<sequence length="386" mass="44196">MNVYKDYYAILGVPRNATQEEIKRAYRRLAMKYHPDKNPGNREAEEKFKEISEAYEVLSDPQKRALYDREGYAGLKKSGYTGFEDISDIFKTFSDLFEEFFNFSFEESFQSKRRDGADISTEVWLDFENLFQNSKVNLELERWETCETCQGLGYDPQKGLKVCEYCEGKGKVAYREGFFRVSYLCPECGGKGSTYVEKCPTCKGSGRVRKKRTLQITIPPGVEDGTIFRIKGEGEGGVFGGKPGDLYLRVRIKPHRYFRREKNNVYGEIKINFISAILGDKIKIPYFNKDLEIEIPPGTQPGDEIILKGEGLPHPQTKERGDLILKVLVELPKEVSPEGKDLLLAFAKKEGLLDEPILNSQKKEEVSKKKKKDSFWKNIIFGGRDA</sequence>
<name>A0A2N7PKI4_9BACT</name>
<dbReference type="CDD" id="cd10747">
    <property type="entry name" value="DnaJ_C"/>
    <property type="match status" value="1"/>
</dbReference>
<evidence type="ECO:0000259" key="14">
    <source>
        <dbReference type="PROSITE" id="PS51188"/>
    </source>
</evidence>
<dbReference type="Pfam" id="PF01556">
    <property type="entry name" value="DnaJ_C"/>
    <property type="match status" value="1"/>
</dbReference>
<dbReference type="InterPro" id="IPR002939">
    <property type="entry name" value="DnaJ_C"/>
</dbReference>
<dbReference type="Gene3D" id="1.10.287.110">
    <property type="entry name" value="DnaJ domain"/>
    <property type="match status" value="1"/>
</dbReference>
<comment type="subcellular location">
    <subcellularLocation>
        <location evidence="11">Cytoplasm</location>
    </subcellularLocation>
</comment>
<keyword evidence="2 11" id="KW-0479">Metal-binding</keyword>
<dbReference type="Pfam" id="PF00226">
    <property type="entry name" value="DnaJ"/>
    <property type="match status" value="1"/>
</dbReference>
<dbReference type="PROSITE" id="PS00636">
    <property type="entry name" value="DNAJ_1"/>
    <property type="match status" value="1"/>
</dbReference>
<feature type="repeat" description="CXXCXGXG motif" evidence="11">
    <location>
        <begin position="146"/>
        <end position="153"/>
    </location>
</feature>
<keyword evidence="4 11" id="KW-0863">Zinc-finger</keyword>
<dbReference type="GO" id="GO:0031072">
    <property type="term" value="F:heat shock protein binding"/>
    <property type="evidence" value="ECO:0007669"/>
    <property type="project" value="InterPro"/>
</dbReference>
<dbReference type="GO" id="GO:0042026">
    <property type="term" value="P:protein refolding"/>
    <property type="evidence" value="ECO:0007669"/>
    <property type="project" value="TreeGrafter"/>
</dbReference>
<evidence type="ECO:0000256" key="9">
    <source>
        <dbReference type="ARBA" id="ARBA00061004"/>
    </source>
</evidence>
<dbReference type="SUPFAM" id="SSF46565">
    <property type="entry name" value="Chaperone J-domain"/>
    <property type="match status" value="1"/>
</dbReference>
<comment type="similarity">
    <text evidence="9 11">Belongs to the DnaJ family.</text>
</comment>
<dbReference type="FunFam" id="2.60.260.20:FF:000005">
    <property type="entry name" value="Chaperone protein dnaJ 1, mitochondrial"/>
    <property type="match status" value="1"/>
</dbReference>